<keyword evidence="3" id="KW-1185">Reference proteome</keyword>
<dbReference type="AlphaFoldDB" id="A0A2T4YY34"/>
<feature type="compositionally biased region" description="Basic and acidic residues" evidence="1">
    <location>
        <begin position="65"/>
        <end position="77"/>
    </location>
</feature>
<evidence type="ECO:0000313" key="2">
    <source>
        <dbReference type="EMBL" id="PTM51457.1"/>
    </source>
</evidence>
<proteinExistence type="predicted"/>
<dbReference type="RefSeq" id="WP_108179133.1">
    <property type="nucleotide sequence ID" value="NZ_PZZL01000010.1"/>
</dbReference>
<sequence length="470" mass="50957">MAARHDAVLAPRFGLGPRLGDDPSRPRDIPAAIERDIARGRALPPGAETLPTSAAALAQNGEFQPEERRLAAQKEREAAEKAAADAIEAARRAGQRPPPGYQPPAARIFREEAAFRIRTAVEAELGFTERLVWFWSNHFCVAVAKGEQLRLTAGAFEREAIRPHVHGSFRAMLKAVEQHPAMLLYLDNRQSVGPSSRAGQRRGRGLNENLARELLELHTLGVDGGYSQVDVTSLARAITGWTVPGRFDEDAEMGAFFFNANRHEPGAKTVLGRTYPDAGLAQGEAILDDLARHPATARHIATKLARHFIADDPPADLVARLAKVFRDTDGNLPALYRVLVAASPAYPEPRKLRPPLDFAVAALRMTGRPVDPGQVLFVTQLLGQPIWNPPGPNGFPDTDAQWATPDGLKVRLETAMTFARQTPGAANPLAILDATLGPACSANTRQAVARAESRAQGLAILLMSPEVQRR</sequence>
<dbReference type="InterPro" id="IPR014917">
    <property type="entry name" value="DUF1800"/>
</dbReference>
<organism evidence="2 3">
    <name type="scientific">Phreatobacter oligotrophus</name>
    <dbReference type="NCBI Taxonomy" id="1122261"/>
    <lineage>
        <taxon>Bacteria</taxon>
        <taxon>Pseudomonadati</taxon>
        <taxon>Pseudomonadota</taxon>
        <taxon>Alphaproteobacteria</taxon>
        <taxon>Hyphomicrobiales</taxon>
        <taxon>Phreatobacteraceae</taxon>
        <taxon>Phreatobacter</taxon>
    </lineage>
</organism>
<evidence type="ECO:0000313" key="3">
    <source>
        <dbReference type="Proteomes" id="UP000241808"/>
    </source>
</evidence>
<protein>
    <submittedName>
        <fullName evidence="2">Uncharacterized protein (DUF1800 family)</fullName>
    </submittedName>
</protein>
<reference evidence="2 3" key="1">
    <citation type="submission" date="2018-04" db="EMBL/GenBank/DDBJ databases">
        <title>Genomic Encyclopedia of Archaeal and Bacterial Type Strains, Phase II (KMG-II): from individual species to whole genera.</title>
        <authorList>
            <person name="Goeker M."/>
        </authorList>
    </citation>
    <scope>NUCLEOTIDE SEQUENCE [LARGE SCALE GENOMIC DNA]</scope>
    <source>
        <strain evidence="2 3">DSM 25521</strain>
    </source>
</reference>
<comment type="caution">
    <text evidence="2">The sequence shown here is derived from an EMBL/GenBank/DDBJ whole genome shotgun (WGS) entry which is preliminary data.</text>
</comment>
<dbReference type="Proteomes" id="UP000241808">
    <property type="component" value="Unassembled WGS sequence"/>
</dbReference>
<gene>
    <name evidence="2" type="ORF">C8P69_110122</name>
</gene>
<feature type="compositionally biased region" description="Basic and acidic residues" evidence="1">
    <location>
        <begin position="19"/>
        <end position="29"/>
    </location>
</feature>
<accession>A0A2T4YY34</accession>
<feature type="region of interest" description="Disordered" evidence="1">
    <location>
        <begin position="1"/>
        <end position="29"/>
    </location>
</feature>
<feature type="region of interest" description="Disordered" evidence="1">
    <location>
        <begin position="58"/>
        <end position="77"/>
    </location>
</feature>
<dbReference type="Pfam" id="PF08811">
    <property type="entry name" value="DUF1800"/>
    <property type="match status" value="1"/>
</dbReference>
<dbReference type="EMBL" id="PZZL01000010">
    <property type="protein sequence ID" value="PTM51457.1"/>
    <property type="molecule type" value="Genomic_DNA"/>
</dbReference>
<dbReference type="OrthoDB" id="9772295at2"/>
<name>A0A2T4YY34_9HYPH</name>
<evidence type="ECO:0000256" key="1">
    <source>
        <dbReference type="SAM" id="MobiDB-lite"/>
    </source>
</evidence>